<feature type="transmembrane region" description="Helical" evidence="1">
    <location>
        <begin position="141"/>
        <end position="160"/>
    </location>
</feature>
<dbReference type="GeneID" id="111108986"/>
<proteinExistence type="predicted"/>
<dbReference type="AlphaFoldDB" id="A0A8B8BC68"/>
<dbReference type="RefSeq" id="XP_022300783.1">
    <property type="nucleotide sequence ID" value="XM_022445075.1"/>
</dbReference>
<dbReference type="InterPro" id="IPR013901">
    <property type="entry name" value="Anthrone_oxy"/>
</dbReference>
<evidence type="ECO:0000313" key="2">
    <source>
        <dbReference type="Proteomes" id="UP000694844"/>
    </source>
</evidence>
<keyword evidence="2" id="KW-1185">Reference proteome</keyword>
<dbReference type="PANTHER" id="PTHR36535">
    <property type="entry name" value="YALI0E30327P"/>
    <property type="match status" value="1"/>
</dbReference>
<dbReference type="KEGG" id="cvn:111108986"/>
<evidence type="ECO:0000256" key="1">
    <source>
        <dbReference type="SAM" id="Phobius"/>
    </source>
</evidence>
<keyword evidence="1" id="KW-0472">Membrane</keyword>
<accession>A0A8B8BC68</accession>
<keyword evidence="1" id="KW-1133">Transmembrane helix</keyword>
<sequence>MARPRWLDLAGCVAVSCSAHLSGAAWYIGLVHVPTLMEAKHDTQTLLNEWKLCYRSSRYYQGTLAVIGSSAAAVMFYMKGDGMSRWVWLAGGGMTVLTVWPSALLFMGRDINKKLHEKDVIRTEGDNWVKEKITVLNTRHAFRSILASFAAFGLLTVAFYRTKMA</sequence>
<feature type="transmembrane region" description="Helical" evidence="1">
    <location>
        <begin position="86"/>
        <end position="107"/>
    </location>
</feature>
<organism evidence="2 3">
    <name type="scientific">Crassostrea virginica</name>
    <name type="common">Eastern oyster</name>
    <dbReference type="NCBI Taxonomy" id="6565"/>
    <lineage>
        <taxon>Eukaryota</taxon>
        <taxon>Metazoa</taxon>
        <taxon>Spiralia</taxon>
        <taxon>Lophotrochozoa</taxon>
        <taxon>Mollusca</taxon>
        <taxon>Bivalvia</taxon>
        <taxon>Autobranchia</taxon>
        <taxon>Pteriomorphia</taxon>
        <taxon>Ostreida</taxon>
        <taxon>Ostreoidea</taxon>
        <taxon>Ostreidae</taxon>
        <taxon>Crassostrea</taxon>
    </lineage>
</organism>
<dbReference type="Proteomes" id="UP000694844">
    <property type="component" value="Chromosome 8"/>
</dbReference>
<dbReference type="Pfam" id="PF08592">
    <property type="entry name" value="Anthrone_oxy"/>
    <property type="match status" value="1"/>
</dbReference>
<reference evidence="3" key="1">
    <citation type="submission" date="2025-08" db="UniProtKB">
        <authorList>
            <consortium name="RefSeq"/>
        </authorList>
    </citation>
    <scope>IDENTIFICATION</scope>
    <source>
        <tissue evidence="3">Whole sample</tissue>
    </source>
</reference>
<name>A0A8B8BC68_CRAVI</name>
<evidence type="ECO:0000313" key="3">
    <source>
        <dbReference type="RefSeq" id="XP_022300783.1"/>
    </source>
</evidence>
<protein>
    <submittedName>
        <fullName evidence="3">Uncharacterized protein LOC111108986</fullName>
    </submittedName>
</protein>
<keyword evidence="1" id="KW-0812">Transmembrane</keyword>
<dbReference type="OrthoDB" id="5954308at2759"/>
<gene>
    <name evidence="3" type="primary">LOC111108986</name>
</gene>
<dbReference type="PANTHER" id="PTHR36535:SF1">
    <property type="entry name" value="DUF1772 DOMAIN-CONTAINING PROTEIN"/>
    <property type="match status" value="1"/>
</dbReference>